<organism evidence="1">
    <name type="scientific">Vibrio phage P018-4</name>
    <dbReference type="NCBI Taxonomy" id="3229728"/>
    <lineage>
        <taxon>Viruses</taxon>
        <taxon>Duplodnaviria</taxon>
        <taxon>Heunggongvirae</taxon>
        <taxon>Uroviricota</taxon>
        <taxon>Caudoviricetes</taxon>
    </lineage>
</organism>
<name>A0AB39AJE9_9CAUD</name>
<accession>A0AB39AJE9</accession>
<sequence>MLKVTLLDSVTNVIKVYPDTDINVFQWTENNWSCDCNREIAFLEAGESLDFNKDCSHGRYKVIDAEGDFEGFTKEEFIKECNSY</sequence>
<reference evidence="1" key="1">
    <citation type="submission" date="2024-06" db="EMBL/GenBank/DDBJ databases">
        <authorList>
            <person name="Yang R."/>
        </authorList>
    </citation>
    <scope>NUCLEOTIDE SEQUENCE</scope>
</reference>
<proteinExistence type="predicted"/>
<evidence type="ECO:0000313" key="1">
    <source>
        <dbReference type="EMBL" id="XDG30780.1"/>
    </source>
</evidence>
<dbReference type="EMBL" id="PP934186">
    <property type="protein sequence ID" value="XDG30780.1"/>
    <property type="molecule type" value="Genomic_DNA"/>
</dbReference>
<protein>
    <submittedName>
        <fullName evidence="1">Uncharacterized protein</fullName>
    </submittedName>
</protein>